<dbReference type="GO" id="GO:0003712">
    <property type="term" value="F:transcription coregulator activity"/>
    <property type="evidence" value="ECO:0007669"/>
    <property type="project" value="InterPro"/>
</dbReference>
<feature type="compositionally biased region" description="Polar residues" evidence="9">
    <location>
        <begin position="26"/>
        <end position="40"/>
    </location>
</feature>
<keyword evidence="3 8" id="KW-0678">Repressor</keyword>
<dbReference type="STRING" id="1569628.A0A316UWK2"/>
<evidence type="ECO:0000256" key="1">
    <source>
        <dbReference type="ARBA" id="ARBA00004123"/>
    </source>
</evidence>
<evidence type="ECO:0000256" key="4">
    <source>
        <dbReference type="ARBA" id="ARBA00023015"/>
    </source>
</evidence>
<evidence type="ECO:0000313" key="11">
    <source>
        <dbReference type="EMBL" id="PWN29676.1"/>
    </source>
</evidence>
<keyword evidence="7 8" id="KW-0539">Nucleus</keyword>
<dbReference type="Pfam" id="PF06333">
    <property type="entry name" value="Med13_C"/>
    <property type="match status" value="1"/>
</dbReference>
<dbReference type="EMBL" id="KZ819663">
    <property type="protein sequence ID" value="PWN29676.1"/>
    <property type="molecule type" value="Genomic_DNA"/>
</dbReference>
<evidence type="ECO:0000256" key="5">
    <source>
        <dbReference type="ARBA" id="ARBA00023159"/>
    </source>
</evidence>
<feature type="compositionally biased region" description="Gly residues" evidence="9">
    <location>
        <begin position="840"/>
        <end position="850"/>
    </location>
</feature>
<evidence type="ECO:0000256" key="8">
    <source>
        <dbReference type="RuleBase" id="RU364134"/>
    </source>
</evidence>
<evidence type="ECO:0000256" key="3">
    <source>
        <dbReference type="ARBA" id="ARBA00022491"/>
    </source>
</evidence>
<accession>A0A316UWK2</accession>
<dbReference type="RefSeq" id="XP_025364288.1">
    <property type="nucleotide sequence ID" value="XM_025505507.1"/>
</dbReference>
<feature type="compositionally biased region" description="Low complexity" evidence="9">
    <location>
        <begin position="722"/>
        <end position="736"/>
    </location>
</feature>
<dbReference type="OrthoDB" id="103819at2759"/>
<feature type="compositionally biased region" description="Basic and acidic residues" evidence="9">
    <location>
        <begin position="912"/>
        <end position="921"/>
    </location>
</feature>
<feature type="compositionally biased region" description="Acidic residues" evidence="9">
    <location>
        <begin position="652"/>
        <end position="669"/>
    </location>
</feature>
<feature type="domain" description="Mediator complex subunit Med13 C-terminal" evidence="10">
    <location>
        <begin position="1240"/>
        <end position="1409"/>
    </location>
</feature>
<evidence type="ECO:0000259" key="10">
    <source>
        <dbReference type="Pfam" id="PF06333"/>
    </source>
</evidence>
<evidence type="ECO:0000256" key="2">
    <source>
        <dbReference type="ARBA" id="ARBA00009354"/>
    </source>
</evidence>
<feature type="compositionally biased region" description="Polar residues" evidence="9">
    <location>
        <begin position="57"/>
        <end position="70"/>
    </location>
</feature>
<keyword evidence="12" id="KW-1185">Reference proteome</keyword>
<feature type="compositionally biased region" description="Basic and acidic residues" evidence="9">
    <location>
        <begin position="567"/>
        <end position="576"/>
    </location>
</feature>
<keyword evidence="5 8" id="KW-0010">Activator</keyword>
<sequence>MSIYRSSSSGGGVGVVSPLAGPSSSRINASTTHSSPNYQHQRYGMGSPLAESRETLPPSQQASTSSLPPTVSKAATTSIISIPLPNNARIALQRLEIDEEAKAAQLLQQLKALTSYESSYAARRWALSEGAHAKGKGRAAAWHEVTGWPSEILHHTLWHFGAEQKYEAPASAGEDNTSSTAQKTCYLFTFFKIQDLPHRSQHLAPAKRSAEDDLWGESPAATSPEWGNEDGKALAELAERIEVAKSSLANLLSRLPEESCSSCSLVDTTTSSQDGALQRKFCQAVQASLANTFVWRSRAHTERQLFASAVQGGVEDFKDCKDEQMEEDEDGEIKTEEVATAAASSDDRRPTLCPRRAVRAGSGFFMAPYAQRRVLTEADRIAFGEFQVTISPRLQSDELDGSEGQPVLFANLTLDQTTLATLDHHHVAGGSVELAPTRRKAYSRGPPPETGTRDESTRAAYQQLCAVLEIQTGIAADQLMEGGWLVVQGGEDDALTFLWPRQLCFSKRDAVSSHTASTLRNTAMADLLEATTEVLAEQKKPASQESPSSPARPAIVVDEAQEEEGDITLKGDKADAMDEDVTGGDDGDDGDGDDGDLFGSDDGDADADGVESTADRGPSPALLVSRSGGSDPSMSRRPSRGEVDDSMYGLVTEDDFAFFDDIDGDDEADAGVTAPAAPSAAEKLPDTGTEAHAPTISDQTQIMDEDIATTHVLSRLGREVNTSTSSTSGIPSDPSSLPGFTPGSYTDSSPATGGPHDQTPRTPTSPYYDVRPIPTVDGWTPHQDAESTPRSAAQMSIAPHAFATAEGASHDDAEPDSNRKLKDLRDKYSSGKFALPNGLANGGSGGGGGATRLSRIARAAEGQSDTAKANATTRRQLRLVPRTDDEMSDVGTHDGSSDEESGDSDEEDEYSSDMRDNEAQRPGEAIAEVGRMLDASMALIRSIPAAAKAPREAAIASSVVDDSAEQMATRQTLIDWLLDNPFLRAEVHGSSSRGFDDADSILPLLEITDSACQAQFDVELLEAPSVFVGCQGSITEMAPSALRFWEKLGLSAAGGQRRIVGIVLHHSSCSPAWRAELSQWLSRLSTLFSSLGLGSHEAAHDALIELGESPTSDLDRAIEDIFASADQREDTVRSLVSRFAEALGPDRHVVLYAVGATPTSSLVALQRDLRVIGAEKAGLWSQHIHVRPLPWSSIKQQSVKESVSALKVHALALYNTLRVAVEFRPVRSTLPTKMDLRSFPAFTLAAPCSLLPSTSQFTLSDQPHPAVFTRQGWLHVCYHAGQAGELSFLSIMDGEGKDRALKSHCSSSNVDIVRWVSQQTQDYMRRRGSLWHVAIFKKGSFTAGEATAWDKAVLHAKLRCESVSILSYQDNKPFFATHKAASESIAAAPASAVLVDSSQVSHAIYPDRQMLMTGTSDDIDDNEDALMSLQSSIVNSTARAGRTHSAWIHLVRYRQATDGKIQTNAPPKLIRLITQSLMGLRIVSSEHHLGLSPWPMAAIEAVDAALRHYSLALSAPVATPATAADVDGERSSSEDVMA</sequence>
<comment type="function">
    <text evidence="8">Component of the SRB8-11 complex. The SRB8-11 complex is a regulatory module of the Mediator complex which is itself involved in regulation of basal and activated RNA polymerase II-dependent transcription. The SRB8-11 complex may be involved in the transcriptional repression of a subset of genes regulated by Mediator. It may inhibit the association of the Mediator complex with RNA polymerase II to form the holoenzyme complex.</text>
</comment>
<organism evidence="11 12">
    <name type="scientific">Jaminaea rosea</name>
    <dbReference type="NCBI Taxonomy" id="1569628"/>
    <lineage>
        <taxon>Eukaryota</taxon>
        <taxon>Fungi</taxon>
        <taxon>Dikarya</taxon>
        <taxon>Basidiomycota</taxon>
        <taxon>Ustilaginomycotina</taxon>
        <taxon>Exobasidiomycetes</taxon>
        <taxon>Microstromatales</taxon>
        <taxon>Microstromatales incertae sedis</taxon>
        <taxon>Jaminaea</taxon>
    </lineage>
</organism>
<comment type="subcellular location">
    <subcellularLocation>
        <location evidence="1 8">Nucleus</location>
    </subcellularLocation>
</comment>
<evidence type="ECO:0000256" key="7">
    <source>
        <dbReference type="ARBA" id="ARBA00023242"/>
    </source>
</evidence>
<feature type="region of interest" description="Disordered" evidence="9">
    <location>
        <begin position="1"/>
        <end position="70"/>
    </location>
</feature>
<feature type="compositionally biased region" description="Basic and acidic residues" evidence="9">
    <location>
        <begin position="881"/>
        <end position="896"/>
    </location>
</feature>
<dbReference type="Proteomes" id="UP000245884">
    <property type="component" value="Unassembled WGS sequence"/>
</dbReference>
<feature type="compositionally biased region" description="Acidic residues" evidence="9">
    <location>
        <begin position="897"/>
        <end position="911"/>
    </location>
</feature>
<evidence type="ECO:0000256" key="6">
    <source>
        <dbReference type="ARBA" id="ARBA00023163"/>
    </source>
</evidence>
<feature type="region of interest" description="Disordered" evidence="9">
    <location>
        <begin position="832"/>
        <end position="851"/>
    </location>
</feature>
<dbReference type="GO" id="GO:0016592">
    <property type="term" value="C:mediator complex"/>
    <property type="evidence" value="ECO:0007669"/>
    <property type="project" value="InterPro"/>
</dbReference>
<feature type="compositionally biased region" description="Low complexity" evidence="9">
    <location>
        <begin position="670"/>
        <end position="682"/>
    </location>
</feature>
<comment type="similarity">
    <text evidence="2 8">Belongs to the Mediator complex subunit 13 family.</text>
</comment>
<evidence type="ECO:0000313" key="12">
    <source>
        <dbReference type="Proteomes" id="UP000245884"/>
    </source>
</evidence>
<reference evidence="11 12" key="1">
    <citation type="journal article" date="2018" name="Mol. Biol. Evol.">
        <title>Broad Genomic Sampling Reveals a Smut Pathogenic Ancestry of the Fungal Clade Ustilaginomycotina.</title>
        <authorList>
            <person name="Kijpornyongpan T."/>
            <person name="Mondo S.J."/>
            <person name="Barry K."/>
            <person name="Sandor L."/>
            <person name="Lee J."/>
            <person name="Lipzen A."/>
            <person name="Pangilinan J."/>
            <person name="LaButti K."/>
            <person name="Hainaut M."/>
            <person name="Henrissat B."/>
            <person name="Grigoriev I.V."/>
            <person name="Spatafora J.W."/>
            <person name="Aime M.C."/>
        </authorList>
    </citation>
    <scope>NUCLEOTIDE SEQUENCE [LARGE SCALE GENOMIC DNA]</scope>
    <source>
        <strain evidence="11 12">MCA 5214</strain>
    </source>
</reference>
<dbReference type="GO" id="GO:0006357">
    <property type="term" value="P:regulation of transcription by RNA polymerase II"/>
    <property type="evidence" value="ECO:0007669"/>
    <property type="project" value="InterPro"/>
</dbReference>
<feature type="region of interest" description="Disordered" evidence="9">
    <location>
        <begin position="434"/>
        <end position="456"/>
    </location>
</feature>
<proteinExistence type="inferred from homology"/>
<feature type="compositionally biased region" description="Low complexity" evidence="9">
    <location>
        <begin position="15"/>
        <end position="25"/>
    </location>
</feature>
<name>A0A316UWK2_9BASI</name>
<feature type="region of interest" description="Disordered" evidence="9">
    <location>
        <begin position="858"/>
        <end position="921"/>
    </location>
</feature>
<feature type="region of interest" description="Disordered" evidence="9">
    <location>
        <begin position="558"/>
        <end position="796"/>
    </location>
</feature>
<feature type="compositionally biased region" description="Polar residues" evidence="9">
    <location>
        <begin position="863"/>
        <end position="874"/>
    </location>
</feature>
<feature type="compositionally biased region" description="Acidic residues" evidence="9">
    <location>
        <begin position="577"/>
        <end position="609"/>
    </location>
</feature>
<protein>
    <recommendedName>
        <fullName evidence="8">Mediator of RNA polymerase II transcription subunit 13</fullName>
    </recommendedName>
    <alternativeName>
        <fullName evidence="8">Mediator complex subunit 13</fullName>
    </alternativeName>
</protein>
<feature type="region of interest" description="Disordered" evidence="9">
    <location>
        <begin position="202"/>
        <end position="228"/>
    </location>
</feature>
<dbReference type="InterPro" id="IPR009401">
    <property type="entry name" value="Med13_C"/>
</dbReference>
<dbReference type="GeneID" id="37027330"/>
<comment type="subunit">
    <text evidence="8">Component of the SRB8-11 complex, which itself associates with the Mediator complex.</text>
</comment>
<evidence type="ECO:0000256" key="9">
    <source>
        <dbReference type="SAM" id="MobiDB-lite"/>
    </source>
</evidence>
<keyword evidence="4 8" id="KW-0805">Transcription regulation</keyword>
<keyword evidence="6 8" id="KW-0804">Transcription</keyword>
<gene>
    <name evidence="11" type="ORF">BDZ90DRAFT_230538</name>
</gene>